<keyword evidence="2" id="KW-1185">Reference proteome</keyword>
<accession>A0ACB5UCF8</accession>
<evidence type="ECO:0000313" key="2">
    <source>
        <dbReference type="Proteomes" id="UP001165101"/>
    </source>
</evidence>
<dbReference type="Proteomes" id="UP001165101">
    <property type="component" value="Unassembled WGS sequence"/>
</dbReference>
<comment type="caution">
    <text evidence="1">The sequence shown here is derived from an EMBL/GenBank/DDBJ whole genome shotgun (WGS) entry which is preliminary data.</text>
</comment>
<gene>
    <name evidence="1" type="ORF">Cboi01_000677500</name>
</gene>
<sequence length="529" mass="60270">MSPQIDLIYNRHLNNNIISTNSSSHSDNSSIKMVNNNNTNTNTNNNILNDEIPNNIINTTNSNVKSQIIYNHSHRKNSMPINVTDAHILDTKESRSSSTTSNNSNNNNSPIHDHQDFDPHNELLMVETRDIILPNHNDPINQVSIDIGGSLAKIIYFTKNINNDGNGGGKLNFYSIETSKIDKFIEFIKLIFKKNFNHDCQNFNNNLTIMATGGGSFKFYDLLKKNLNCNIQKEDEMQCLIIGLDFLITQIPNEIFYFDDLNHKYIDSNNFQLSNDNILKIYPYLLVNIGSGVSMIKVTGPEPDNFERVGGSSLGGGTLWGLLSILTNANNFDEMLSMASMGNNENVDLLVGDIYGKGYNKIGLKSNHIASSMGKVFKKVFNKTEEEEEIELREREREREEEKLVNKENEIEMESHSEKEVESNDRLIYLEKTHLDERIQRLSKFQQEDIARSVLYAVSNNIGQIAYLQAQRYNLKNIYFAGSYIRGHYQTIRTLSYAINFWSNGSKTAFFLKHEGYLGSMGAFLNKEV</sequence>
<protein>
    <submittedName>
        <fullName evidence="1">Unnamed protein product</fullName>
    </submittedName>
</protein>
<name>A0ACB5UCF8_CANBO</name>
<reference evidence="1" key="1">
    <citation type="submission" date="2023-04" db="EMBL/GenBank/DDBJ databases">
        <title>Candida boidinii NBRC 1967.</title>
        <authorList>
            <person name="Ichikawa N."/>
            <person name="Sato H."/>
            <person name="Tonouchi N."/>
        </authorList>
    </citation>
    <scope>NUCLEOTIDE SEQUENCE</scope>
    <source>
        <strain evidence="1">NBRC 1967</strain>
    </source>
</reference>
<evidence type="ECO:0000313" key="1">
    <source>
        <dbReference type="EMBL" id="GMF08954.1"/>
    </source>
</evidence>
<organism evidence="1 2">
    <name type="scientific">Candida boidinii</name>
    <name type="common">Yeast</name>
    <dbReference type="NCBI Taxonomy" id="5477"/>
    <lineage>
        <taxon>Eukaryota</taxon>
        <taxon>Fungi</taxon>
        <taxon>Dikarya</taxon>
        <taxon>Ascomycota</taxon>
        <taxon>Saccharomycotina</taxon>
        <taxon>Pichiomycetes</taxon>
        <taxon>Pichiales</taxon>
        <taxon>Pichiaceae</taxon>
        <taxon>Ogataea</taxon>
        <taxon>Ogataea/Candida clade</taxon>
    </lineage>
</organism>
<dbReference type="EMBL" id="BSXV01011483">
    <property type="protein sequence ID" value="GMF08954.1"/>
    <property type="molecule type" value="Genomic_DNA"/>
</dbReference>
<proteinExistence type="predicted"/>